<evidence type="ECO:0000313" key="3">
    <source>
        <dbReference type="RefSeq" id="XP_052124343.1"/>
    </source>
</evidence>
<reference evidence="3" key="1">
    <citation type="submission" date="2025-08" db="UniProtKB">
        <authorList>
            <consortium name="RefSeq"/>
        </authorList>
    </citation>
    <scope>IDENTIFICATION</scope>
    <source>
        <tissue evidence="3">Whole organism</tissue>
    </source>
</reference>
<dbReference type="Proteomes" id="UP000504606">
    <property type="component" value="Unplaced"/>
</dbReference>
<protein>
    <submittedName>
        <fullName evidence="3">Uncharacterized protein LOC127749591</fullName>
    </submittedName>
</protein>
<evidence type="ECO:0000256" key="1">
    <source>
        <dbReference type="SAM" id="MobiDB-lite"/>
    </source>
</evidence>
<dbReference type="RefSeq" id="XP_052124343.1">
    <property type="nucleotide sequence ID" value="XM_052268383.1"/>
</dbReference>
<accession>A0A9C6U951</accession>
<evidence type="ECO:0000313" key="2">
    <source>
        <dbReference type="Proteomes" id="UP000504606"/>
    </source>
</evidence>
<dbReference type="AlphaFoldDB" id="A0A9C6U951"/>
<feature type="compositionally biased region" description="Pro residues" evidence="1">
    <location>
        <begin position="178"/>
        <end position="195"/>
    </location>
</feature>
<organism evidence="2 3">
    <name type="scientific">Frankliniella occidentalis</name>
    <name type="common">Western flower thrips</name>
    <name type="synonym">Euthrips occidentalis</name>
    <dbReference type="NCBI Taxonomy" id="133901"/>
    <lineage>
        <taxon>Eukaryota</taxon>
        <taxon>Metazoa</taxon>
        <taxon>Ecdysozoa</taxon>
        <taxon>Arthropoda</taxon>
        <taxon>Hexapoda</taxon>
        <taxon>Insecta</taxon>
        <taxon>Pterygota</taxon>
        <taxon>Neoptera</taxon>
        <taxon>Paraneoptera</taxon>
        <taxon>Thysanoptera</taxon>
        <taxon>Terebrantia</taxon>
        <taxon>Thripoidea</taxon>
        <taxon>Thripidae</taxon>
        <taxon>Frankliniella</taxon>
    </lineage>
</organism>
<feature type="region of interest" description="Disordered" evidence="1">
    <location>
        <begin position="169"/>
        <end position="241"/>
    </location>
</feature>
<dbReference type="KEGG" id="foc:127749591"/>
<proteinExistence type="predicted"/>
<gene>
    <name evidence="3" type="primary">LOC127749591</name>
</gene>
<keyword evidence="2" id="KW-1185">Reference proteome</keyword>
<name>A0A9C6U951_FRAOC</name>
<dbReference type="GeneID" id="127749591"/>
<sequence>MLIEGDILVPLHLASVKCKAVYVEKMKAFVKDCEWCNNLLLGVFGEEQASLLRCKLQGEKSKEHMKVLKEVLPDFLRCAEKEYKTWKRSFFRTDDEGNQVPVFDESMISDFVYGLEGYLGQRCKAMYAKLHPAPAKARAAPAAAPAAAAEQQVAADGDGGAVAVVTKKRKYGTRGSAPRPPRLVPRQQPPQPRQPPLQHKPAHHPPQHPPPLPLARQLEPLHHNDGSEQPPWMATAGPSNQGLAVQVENPLAAAISFSTNLSNK</sequence>